<gene>
    <name evidence="8" type="ORF">UNSW3_1412</name>
</gene>
<sequence length="96" mass="10221">MAQAKGLVNLCKRQSLCLKKSVAAAFILALSRGLGEVGITLILGGNIIGKTDTISLAIYNAVCDGRSDQALALSLVLVVLSFILFFIINLLDKMRI</sequence>
<evidence type="ECO:0000313" key="8">
    <source>
        <dbReference type="EMBL" id="ERJ21922.1"/>
    </source>
</evidence>
<evidence type="ECO:0000256" key="1">
    <source>
        <dbReference type="ARBA" id="ARBA00004651"/>
    </source>
</evidence>
<dbReference type="GO" id="GO:0005886">
    <property type="term" value="C:plasma membrane"/>
    <property type="evidence" value="ECO:0007669"/>
    <property type="project" value="UniProtKB-SubCell"/>
</dbReference>
<dbReference type="PANTHER" id="PTHR30183:SF3">
    <property type="entry name" value="MOLYBDENUM TRANSPORT SYSTEM PERMEASE PROTEIN MODB"/>
    <property type="match status" value="1"/>
</dbReference>
<proteinExistence type="predicted"/>
<dbReference type="PANTHER" id="PTHR30183">
    <property type="entry name" value="MOLYBDENUM TRANSPORT SYSTEM PERMEASE PROTEIN MODB"/>
    <property type="match status" value="1"/>
</dbReference>
<evidence type="ECO:0000256" key="4">
    <source>
        <dbReference type="ARBA" id="ARBA00022692"/>
    </source>
</evidence>
<accession>U2EVB8</accession>
<evidence type="ECO:0000256" key="6">
    <source>
        <dbReference type="ARBA" id="ARBA00023136"/>
    </source>
</evidence>
<dbReference type="Proteomes" id="UP000016636">
    <property type="component" value="Unassembled WGS sequence"/>
</dbReference>
<keyword evidence="4 7" id="KW-0812">Transmembrane</keyword>
<comment type="caution">
    <text evidence="8">The sequence shown here is derived from an EMBL/GenBank/DDBJ whole genome shotgun (WGS) entry which is preliminary data.</text>
</comment>
<protein>
    <submittedName>
        <fullName evidence="8">Molybdenum transport system permease protein ModB</fullName>
    </submittedName>
</protein>
<dbReference type="AlphaFoldDB" id="U2EVB8"/>
<evidence type="ECO:0000256" key="5">
    <source>
        <dbReference type="ARBA" id="ARBA00022989"/>
    </source>
</evidence>
<keyword evidence="3" id="KW-1003">Cell membrane</keyword>
<dbReference type="PATRIC" id="fig|1242966.3.peg.1334"/>
<dbReference type="SUPFAM" id="SSF161098">
    <property type="entry name" value="MetI-like"/>
    <property type="match status" value="1"/>
</dbReference>
<dbReference type="Gene3D" id="1.10.3720.10">
    <property type="entry name" value="MetI-like"/>
    <property type="match status" value="1"/>
</dbReference>
<dbReference type="EMBL" id="ANNE01000012">
    <property type="protein sequence ID" value="ERJ21922.1"/>
    <property type="molecule type" value="Genomic_DNA"/>
</dbReference>
<name>U2EVB8_9BACT</name>
<feature type="transmembrane region" description="Helical" evidence="7">
    <location>
        <begin position="21"/>
        <end position="49"/>
    </location>
</feature>
<organism evidence="8 9">
    <name type="scientific">Campylobacter concisus UNSW3</name>
    <dbReference type="NCBI Taxonomy" id="1242966"/>
    <lineage>
        <taxon>Bacteria</taxon>
        <taxon>Pseudomonadati</taxon>
        <taxon>Campylobacterota</taxon>
        <taxon>Epsilonproteobacteria</taxon>
        <taxon>Campylobacterales</taxon>
        <taxon>Campylobacteraceae</taxon>
        <taxon>Campylobacter</taxon>
    </lineage>
</organism>
<evidence type="ECO:0000313" key="9">
    <source>
        <dbReference type="Proteomes" id="UP000016636"/>
    </source>
</evidence>
<evidence type="ECO:0000256" key="3">
    <source>
        <dbReference type="ARBA" id="ARBA00022475"/>
    </source>
</evidence>
<keyword evidence="2" id="KW-0813">Transport</keyword>
<feature type="transmembrane region" description="Helical" evidence="7">
    <location>
        <begin position="69"/>
        <end position="91"/>
    </location>
</feature>
<reference evidence="8 9" key="1">
    <citation type="journal article" date="2013" name="BMC Genomics">
        <title>Comparative genomics of Campylobacter concisus isolates reveals genetic diversity and provides insights into disease association.</title>
        <authorList>
            <person name="Deshpande N.P."/>
            <person name="Kaakoush N.O."/>
            <person name="Wilkins M.R."/>
            <person name="Mitchell H.M."/>
        </authorList>
    </citation>
    <scope>NUCLEOTIDE SEQUENCE [LARGE SCALE GENOMIC DNA]</scope>
    <source>
        <strain evidence="8 9">UNSW3</strain>
    </source>
</reference>
<evidence type="ECO:0000256" key="2">
    <source>
        <dbReference type="ARBA" id="ARBA00022448"/>
    </source>
</evidence>
<dbReference type="InterPro" id="IPR035906">
    <property type="entry name" value="MetI-like_sf"/>
</dbReference>
<keyword evidence="5 7" id="KW-1133">Transmembrane helix</keyword>
<comment type="subcellular location">
    <subcellularLocation>
        <location evidence="1">Cell membrane</location>
        <topology evidence="1">Multi-pass membrane protein</topology>
    </subcellularLocation>
</comment>
<evidence type="ECO:0000256" key="7">
    <source>
        <dbReference type="SAM" id="Phobius"/>
    </source>
</evidence>
<keyword evidence="6 7" id="KW-0472">Membrane</keyword>